<evidence type="ECO:0000313" key="5">
    <source>
        <dbReference type="Proteomes" id="UP000078486"/>
    </source>
</evidence>
<gene>
    <name evidence="4" type="ORF">AW736_17295</name>
</gene>
<evidence type="ECO:0000256" key="1">
    <source>
        <dbReference type="ARBA" id="ARBA00022450"/>
    </source>
</evidence>
<accession>A0A178IGQ0</accession>
<dbReference type="InterPro" id="IPR036736">
    <property type="entry name" value="ACP-like_sf"/>
</dbReference>
<keyword evidence="5" id="KW-1185">Reference proteome</keyword>
<dbReference type="Pfam" id="PF00550">
    <property type="entry name" value="PP-binding"/>
    <property type="match status" value="1"/>
</dbReference>
<dbReference type="EMBL" id="LRRQ01000119">
    <property type="protein sequence ID" value="OAM88781.1"/>
    <property type="molecule type" value="Genomic_DNA"/>
</dbReference>
<name>A0A178IGQ0_9BACT</name>
<dbReference type="PROSITE" id="PS50075">
    <property type="entry name" value="CARRIER"/>
    <property type="match status" value="1"/>
</dbReference>
<reference evidence="4 5" key="1">
    <citation type="submission" date="2016-01" db="EMBL/GenBank/DDBJ databases">
        <title>High potential of lignocellulose degradation of a new Verrucomicrobia species.</title>
        <authorList>
            <person name="Wang Y."/>
            <person name="Shi Y."/>
            <person name="Qiu Z."/>
            <person name="Liu S."/>
            <person name="Yang H."/>
        </authorList>
    </citation>
    <scope>NUCLEOTIDE SEQUENCE [LARGE SCALE GENOMIC DNA]</scope>
    <source>
        <strain evidence="4 5">TSB47</strain>
    </source>
</reference>
<comment type="caution">
    <text evidence="4">The sequence shown here is derived from an EMBL/GenBank/DDBJ whole genome shotgun (WGS) entry which is preliminary data.</text>
</comment>
<dbReference type="InterPro" id="IPR009081">
    <property type="entry name" value="PP-bd_ACP"/>
</dbReference>
<feature type="domain" description="Carrier" evidence="3">
    <location>
        <begin position="32"/>
        <end position="111"/>
    </location>
</feature>
<evidence type="ECO:0000313" key="4">
    <source>
        <dbReference type="EMBL" id="OAM88781.1"/>
    </source>
</evidence>
<dbReference type="OrthoDB" id="197001at2"/>
<sequence length="122" mass="13357">MQSPPSTPDPSDKLEHFPPEIRDAYARFRATGDLAALQIVILAAVRDHMPKPTDQPMTDDLRLMEDLGYDSLAVAETVFFIEDLFQVRVETAEIMEIKTVGALKEFVAKKIGGGTANANPAA</sequence>
<protein>
    <recommendedName>
        <fullName evidence="3">Carrier domain-containing protein</fullName>
    </recommendedName>
</protein>
<evidence type="ECO:0000256" key="2">
    <source>
        <dbReference type="ARBA" id="ARBA00022553"/>
    </source>
</evidence>
<dbReference type="Gene3D" id="1.10.1200.10">
    <property type="entry name" value="ACP-like"/>
    <property type="match status" value="1"/>
</dbReference>
<dbReference type="InterPro" id="IPR006162">
    <property type="entry name" value="Ppantetheine_attach_site"/>
</dbReference>
<keyword evidence="2" id="KW-0597">Phosphoprotein</keyword>
<dbReference type="AlphaFoldDB" id="A0A178IGQ0"/>
<dbReference type="RefSeq" id="WP_068771535.1">
    <property type="nucleotide sequence ID" value="NZ_CP109796.1"/>
</dbReference>
<keyword evidence="1" id="KW-0596">Phosphopantetheine</keyword>
<dbReference type="PROSITE" id="PS00012">
    <property type="entry name" value="PHOSPHOPANTETHEINE"/>
    <property type="match status" value="1"/>
</dbReference>
<dbReference type="STRING" id="1184151.AW736_17295"/>
<proteinExistence type="predicted"/>
<organism evidence="4 5">
    <name type="scientific">Termitidicoccus mucosus</name>
    <dbReference type="NCBI Taxonomy" id="1184151"/>
    <lineage>
        <taxon>Bacteria</taxon>
        <taxon>Pseudomonadati</taxon>
        <taxon>Verrucomicrobiota</taxon>
        <taxon>Opitutia</taxon>
        <taxon>Opitutales</taxon>
        <taxon>Opitutaceae</taxon>
        <taxon>Termitidicoccus</taxon>
    </lineage>
</organism>
<dbReference type="Proteomes" id="UP000078486">
    <property type="component" value="Unassembled WGS sequence"/>
</dbReference>
<dbReference type="SUPFAM" id="SSF47336">
    <property type="entry name" value="ACP-like"/>
    <property type="match status" value="1"/>
</dbReference>
<evidence type="ECO:0000259" key="3">
    <source>
        <dbReference type="PROSITE" id="PS50075"/>
    </source>
</evidence>